<dbReference type="Proteomes" id="UP000648722">
    <property type="component" value="Unassembled WGS sequence"/>
</dbReference>
<keyword evidence="2" id="KW-0732">Signal</keyword>
<sequence>MAVAIAVAMPCKFSPSAAAIPDAGASAASSAPATPGRIARSEERTLASLTRDNRSTHRLDASTRELRIPFTLAPGSVPEGVELVLSARPASPRSGGRIEAMLAGSRTIAFTPQPDSFEARFSLYSDNLRAGENTLIVRLDAGSADGWRIDLRASRLRVTALPSAGYETLEALETALSAHFAAPRRVFIQADGSGREQLAVEALIAQGLALRMGQAPVLVERPDAAELVVRAAMDPLSPNASIALADPYTIRLAGAETTTVAAAARLFAARSFAGTQTRMTPADALSAPRLAHTSSDSASRVDNLQALAESGVPFARENGGRAAIVLVGASTAERLGALSLLSRASLVSGSAWLYAWYGNDAGLAPADHDLFLMGPIGALDPRLVSAAPAEVRAATEAASRRVPRERRSYGSTAFADEGSPVSGAVTGIAALYRDAGGRTIVLLTAPEGADFSRAARRLAHSDLWRELHGRAVLWDAGSVTGFGPTARTDYALNEQLMDLFRRHDRLLALIAFALAVLLLFAGNAVNRRSTRSV</sequence>
<evidence type="ECO:0008006" key="5">
    <source>
        <dbReference type="Google" id="ProtNLM"/>
    </source>
</evidence>
<organism evidence="3 4">
    <name type="scientific">Glycocaulis albus</name>
    <dbReference type="NCBI Taxonomy" id="1382801"/>
    <lineage>
        <taxon>Bacteria</taxon>
        <taxon>Pseudomonadati</taxon>
        <taxon>Pseudomonadota</taxon>
        <taxon>Alphaproteobacteria</taxon>
        <taxon>Maricaulales</taxon>
        <taxon>Maricaulaceae</taxon>
        <taxon>Glycocaulis</taxon>
    </lineage>
</organism>
<feature type="signal peptide" evidence="2">
    <location>
        <begin position="1"/>
        <end position="19"/>
    </location>
</feature>
<dbReference type="EMBL" id="BMFS01000012">
    <property type="protein sequence ID" value="GGH06289.1"/>
    <property type="molecule type" value="Genomic_DNA"/>
</dbReference>
<comment type="caution">
    <text evidence="3">The sequence shown here is derived from an EMBL/GenBank/DDBJ whole genome shotgun (WGS) entry which is preliminary data.</text>
</comment>
<evidence type="ECO:0000313" key="3">
    <source>
        <dbReference type="EMBL" id="GGH06289.1"/>
    </source>
</evidence>
<evidence type="ECO:0000256" key="2">
    <source>
        <dbReference type="SAM" id="SignalP"/>
    </source>
</evidence>
<reference evidence="4" key="1">
    <citation type="journal article" date="2019" name="Int. J. Syst. Evol. Microbiol.">
        <title>The Global Catalogue of Microorganisms (GCM) 10K type strain sequencing project: providing services to taxonomists for standard genome sequencing and annotation.</title>
        <authorList>
            <consortium name="The Broad Institute Genomics Platform"/>
            <consortium name="The Broad Institute Genome Sequencing Center for Infectious Disease"/>
            <person name="Wu L."/>
            <person name="Ma J."/>
        </authorList>
    </citation>
    <scope>NUCLEOTIDE SEQUENCE [LARGE SCALE GENOMIC DNA]</scope>
    <source>
        <strain evidence="4">CGMCC 1.12766</strain>
    </source>
</reference>
<protein>
    <recommendedName>
        <fullName evidence="5">Cyclic di-GMP-binding protein</fullName>
    </recommendedName>
</protein>
<keyword evidence="1" id="KW-0472">Membrane</keyword>
<keyword evidence="1" id="KW-0812">Transmembrane</keyword>
<evidence type="ECO:0000256" key="1">
    <source>
        <dbReference type="SAM" id="Phobius"/>
    </source>
</evidence>
<accession>A0ABQ1XXH6</accession>
<proteinExistence type="predicted"/>
<evidence type="ECO:0000313" key="4">
    <source>
        <dbReference type="Proteomes" id="UP000648722"/>
    </source>
</evidence>
<feature type="chain" id="PRO_5047009474" description="Cyclic di-GMP-binding protein" evidence="2">
    <location>
        <begin position="20"/>
        <end position="533"/>
    </location>
</feature>
<keyword evidence="4" id="KW-1185">Reference proteome</keyword>
<name>A0ABQ1XXH6_9PROT</name>
<keyword evidence="1" id="KW-1133">Transmembrane helix</keyword>
<feature type="transmembrane region" description="Helical" evidence="1">
    <location>
        <begin position="506"/>
        <end position="525"/>
    </location>
</feature>
<gene>
    <name evidence="3" type="ORF">GCM10007420_23490</name>
</gene>